<dbReference type="Proteomes" id="UP000077671">
    <property type="component" value="Unassembled WGS sequence"/>
</dbReference>
<name>A0A177TUV2_9BASI</name>
<dbReference type="EMBL" id="LWDD02001770">
    <property type="protein sequence ID" value="KAE8245669.1"/>
    <property type="molecule type" value="Genomic_DNA"/>
</dbReference>
<evidence type="ECO:0000313" key="1">
    <source>
        <dbReference type="EMBL" id="CAD6908021.1"/>
    </source>
</evidence>
<reference evidence="2" key="2">
    <citation type="journal article" date="2019" name="IMA Fungus">
        <title>Genome sequencing and comparison of five Tilletia species to identify candidate genes for the detection of regulated species infecting wheat.</title>
        <authorList>
            <person name="Nguyen H.D.T."/>
            <person name="Sultana T."/>
            <person name="Kesanakurti P."/>
            <person name="Hambleton S."/>
        </authorList>
    </citation>
    <scope>NUCLEOTIDE SEQUENCE</scope>
    <source>
        <strain evidence="2">DAOMC 238032</strain>
    </source>
</reference>
<dbReference type="EMBL" id="CAJHJG010001002">
    <property type="protein sequence ID" value="CAD6908021.1"/>
    <property type="molecule type" value="Genomic_DNA"/>
</dbReference>
<protein>
    <submittedName>
        <fullName evidence="2">Uncharacterized protein</fullName>
    </submittedName>
</protein>
<keyword evidence="4" id="KW-1185">Reference proteome</keyword>
<evidence type="ECO:0000313" key="4">
    <source>
        <dbReference type="Proteomes" id="UP000836402"/>
    </source>
</evidence>
<accession>A0A177TUV2</accession>
<evidence type="ECO:0000313" key="3">
    <source>
        <dbReference type="Proteomes" id="UP000077671"/>
    </source>
</evidence>
<proteinExistence type="predicted"/>
<sequence>MSYPKRTVTKDTVTGFHVMVYPNDLLQIHARDSLEAVSLGKTRPSCLDSDQHAQFCDWVSISETKRCWAWRVAPEFKQPLLEALGDTNFRPSTDPTLLVLAYAHVSVFPEARFADFDPTNLEHPEMDSNE</sequence>
<reference evidence="2" key="1">
    <citation type="submission" date="2016-04" db="EMBL/GenBank/DDBJ databases">
        <authorList>
            <person name="Nguyen H.D."/>
            <person name="Kesanakurti P."/>
            <person name="Cullis J."/>
            <person name="Levesque C.A."/>
            <person name="Hambleton S."/>
        </authorList>
    </citation>
    <scope>NUCLEOTIDE SEQUENCE</scope>
    <source>
        <strain evidence="2">DAOMC 238032</strain>
    </source>
</reference>
<evidence type="ECO:0000313" key="2">
    <source>
        <dbReference type="EMBL" id="KAE8245669.1"/>
    </source>
</evidence>
<dbReference type="Proteomes" id="UP000836402">
    <property type="component" value="Unassembled WGS sequence"/>
</dbReference>
<dbReference type="AlphaFoldDB" id="A0A177TUV2"/>
<organism evidence="2 3">
    <name type="scientific">Tilletia caries</name>
    <name type="common">wheat bunt fungus</name>
    <dbReference type="NCBI Taxonomy" id="13290"/>
    <lineage>
        <taxon>Eukaryota</taxon>
        <taxon>Fungi</taxon>
        <taxon>Dikarya</taxon>
        <taxon>Basidiomycota</taxon>
        <taxon>Ustilaginomycotina</taxon>
        <taxon>Exobasidiomycetes</taxon>
        <taxon>Tilletiales</taxon>
        <taxon>Tilletiaceae</taxon>
        <taxon>Tilletia</taxon>
    </lineage>
</organism>
<gene>
    <name evidence="2" type="ORF">A4X03_0g7454</name>
    <name evidence="1" type="ORF">JKIAZH3_G4376</name>
</gene>
<comment type="caution">
    <text evidence="2">The sequence shown here is derived from an EMBL/GenBank/DDBJ whole genome shotgun (WGS) entry which is preliminary data.</text>
</comment>
<reference evidence="1" key="3">
    <citation type="submission" date="2020-10" db="EMBL/GenBank/DDBJ databases">
        <authorList>
            <person name="Sedaghatjoo S."/>
        </authorList>
    </citation>
    <scope>NUCLEOTIDE SEQUENCE</scope>
    <source>
        <strain evidence="1">AZH3</strain>
    </source>
</reference>